<evidence type="ECO:0008006" key="4">
    <source>
        <dbReference type="Google" id="ProtNLM"/>
    </source>
</evidence>
<sequence>MQTGHVLTVQTKRQEPVRFFMQQSDLDGACGVHIAAMILAIHDLAKPSALHEMSQRKTGVAAMVWQAFQHTFFAGVHPEEWVELMDGLNLPLALTAKYGVQDNADGHALEWLMRGGDLVALAFASVKHSRTKHWALAVGVEGHAVGKVQTPDTIILLDPSAGEPSFAPSNARLRLPTTGPGSRRAPPDLSKPLKDSKRKPVYWIYEAAEWNAEEVRLLAAVRLQRRATA</sequence>
<comment type="caution">
    <text evidence="2">The sequence shown here is derived from an EMBL/GenBank/DDBJ whole genome shotgun (WGS) entry which is preliminary data.</text>
</comment>
<organism evidence="2 3">
    <name type="scientific">Acidovorax temperans</name>
    <dbReference type="NCBI Taxonomy" id="80878"/>
    <lineage>
        <taxon>Bacteria</taxon>
        <taxon>Pseudomonadati</taxon>
        <taxon>Pseudomonadota</taxon>
        <taxon>Betaproteobacteria</taxon>
        <taxon>Burkholderiales</taxon>
        <taxon>Comamonadaceae</taxon>
        <taxon>Acidovorax</taxon>
    </lineage>
</organism>
<evidence type="ECO:0000256" key="1">
    <source>
        <dbReference type="SAM" id="MobiDB-lite"/>
    </source>
</evidence>
<dbReference type="AlphaFoldDB" id="A0A0D7K9Q9"/>
<reference evidence="2 3" key="1">
    <citation type="submission" date="2014-12" db="EMBL/GenBank/DDBJ databases">
        <title>Isolation of bacteria from lake water.</title>
        <authorList>
            <person name="Sheng K.-Y."/>
            <person name="Chin P.-S."/>
            <person name="Chan K.-G."/>
            <person name="Tan G.S."/>
        </authorList>
    </citation>
    <scope>NUCLEOTIDE SEQUENCE [LARGE SCALE GENOMIC DNA]</scope>
    <source>
        <strain evidence="2 3">KY4</strain>
    </source>
</reference>
<evidence type="ECO:0000313" key="3">
    <source>
        <dbReference type="Proteomes" id="UP000032566"/>
    </source>
</evidence>
<dbReference type="OrthoDB" id="8818446at2"/>
<name>A0A0D7K9Q9_9BURK</name>
<gene>
    <name evidence="2" type="ORF">RP29_07475</name>
</gene>
<keyword evidence="3" id="KW-1185">Reference proteome</keyword>
<dbReference type="PATRIC" id="fig|80878.5.peg.1002"/>
<accession>A0A0D7K9Q9</accession>
<proteinExistence type="predicted"/>
<evidence type="ECO:0000313" key="2">
    <source>
        <dbReference type="EMBL" id="KJA11121.1"/>
    </source>
</evidence>
<protein>
    <recommendedName>
        <fullName evidence="4">Peptidase C39-like protein</fullName>
    </recommendedName>
</protein>
<dbReference type="EMBL" id="JXYQ01000020">
    <property type="protein sequence ID" value="KJA11121.1"/>
    <property type="molecule type" value="Genomic_DNA"/>
</dbReference>
<feature type="region of interest" description="Disordered" evidence="1">
    <location>
        <begin position="165"/>
        <end position="196"/>
    </location>
</feature>
<dbReference type="Proteomes" id="UP000032566">
    <property type="component" value="Unassembled WGS sequence"/>
</dbReference>